<evidence type="ECO:0000256" key="2">
    <source>
        <dbReference type="ARBA" id="ARBA00022989"/>
    </source>
</evidence>
<evidence type="ECO:0000256" key="4">
    <source>
        <dbReference type="SAM" id="Phobius"/>
    </source>
</evidence>
<feature type="transmembrane region" description="Helical" evidence="4">
    <location>
        <begin position="177"/>
        <end position="196"/>
    </location>
</feature>
<evidence type="ECO:0000259" key="5">
    <source>
        <dbReference type="PROSITE" id="PS50850"/>
    </source>
</evidence>
<evidence type="ECO:0000313" key="6">
    <source>
        <dbReference type="EMBL" id="QJR16943.1"/>
    </source>
</evidence>
<dbReference type="InterPro" id="IPR050327">
    <property type="entry name" value="Proton-linked_MCT"/>
</dbReference>
<dbReference type="InterPro" id="IPR011701">
    <property type="entry name" value="MFS"/>
</dbReference>
<dbReference type="PROSITE" id="PS50850">
    <property type="entry name" value="MFS"/>
    <property type="match status" value="1"/>
</dbReference>
<dbReference type="InParanoid" id="A0A6M4HEI4"/>
<dbReference type="InterPro" id="IPR020846">
    <property type="entry name" value="MFS_dom"/>
</dbReference>
<keyword evidence="3 4" id="KW-0472">Membrane</keyword>
<feature type="transmembrane region" description="Helical" evidence="4">
    <location>
        <begin position="108"/>
        <end position="133"/>
    </location>
</feature>
<feature type="transmembrane region" description="Helical" evidence="4">
    <location>
        <begin position="145"/>
        <end position="165"/>
    </location>
</feature>
<name>A0A6M4HEI4_9PROT</name>
<evidence type="ECO:0000256" key="3">
    <source>
        <dbReference type="ARBA" id="ARBA00023136"/>
    </source>
</evidence>
<feature type="transmembrane region" description="Helical" evidence="4">
    <location>
        <begin position="58"/>
        <end position="75"/>
    </location>
</feature>
<feature type="transmembrane region" description="Helical" evidence="4">
    <location>
        <begin position="291"/>
        <end position="311"/>
    </location>
</feature>
<feature type="transmembrane region" description="Helical" evidence="4">
    <location>
        <begin position="264"/>
        <end position="284"/>
    </location>
</feature>
<feature type="domain" description="Major facilitator superfamily (MFS) profile" evidence="5">
    <location>
        <begin position="20"/>
        <end position="406"/>
    </location>
</feature>
<dbReference type="Pfam" id="PF07690">
    <property type="entry name" value="MFS_1"/>
    <property type="match status" value="1"/>
</dbReference>
<organism evidence="6 7">
    <name type="scientific">Usitatibacter palustris</name>
    <dbReference type="NCBI Taxonomy" id="2732487"/>
    <lineage>
        <taxon>Bacteria</taxon>
        <taxon>Pseudomonadati</taxon>
        <taxon>Pseudomonadota</taxon>
        <taxon>Betaproteobacteria</taxon>
        <taxon>Nitrosomonadales</taxon>
        <taxon>Usitatibacteraceae</taxon>
        <taxon>Usitatibacter</taxon>
    </lineage>
</organism>
<dbReference type="AlphaFoldDB" id="A0A6M4HEI4"/>
<feature type="transmembrane region" description="Helical" evidence="4">
    <location>
        <begin position="317"/>
        <end position="338"/>
    </location>
</feature>
<accession>A0A6M4HEI4</accession>
<dbReference type="GO" id="GO:0022857">
    <property type="term" value="F:transmembrane transporter activity"/>
    <property type="evidence" value="ECO:0007669"/>
    <property type="project" value="InterPro"/>
</dbReference>
<dbReference type="EMBL" id="CP053073">
    <property type="protein sequence ID" value="QJR16943.1"/>
    <property type="molecule type" value="Genomic_DNA"/>
</dbReference>
<evidence type="ECO:0000313" key="7">
    <source>
        <dbReference type="Proteomes" id="UP000503096"/>
    </source>
</evidence>
<evidence type="ECO:0000256" key="1">
    <source>
        <dbReference type="ARBA" id="ARBA00022692"/>
    </source>
</evidence>
<dbReference type="PANTHER" id="PTHR11360">
    <property type="entry name" value="MONOCARBOXYLATE TRANSPORTER"/>
    <property type="match status" value="1"/>
</dbReference>
<dbReference type="KEGG" id="upl:DSM104440_03780"/>
<dbReference type="CDD" id="cd17355">
    <property type="entry name" value="MFS_YcxA_like"/>
    <property type="match status" value="1"/>
</dbReference>
<dbReference type="SUPFAM" id="SSF103473">
    <property type="entry name" value="MFS general substrate transporter"/>
    <property type="match status" value="1"/>
</dbReference>
<feature type="transmembrane region" description="Helical" evidence="4">
    <location>
        <begin position="350"/>
        <end position="370"/>
    </location>
</feature>
<feature type="transmembrane region" description="Helical" evidence="4">
    <location>
        <begin position="22"/>
        <end position="46"/>
    </location>
</feature>
<feature type="transmembrane region" description="Helical" evidence="4">
    <location>
        <begin position="226"/>
        <end position="244"/>
    </location>
</feature>
<keyword evidence="2 4" id="KW-1133">Transmembrane helix</keyword>
<dbReference type="PANTHER" id="PTHR11360:SF290">
    <property type="entry name" value="MONOCARBOXYLATE MFS PERMEASE"/>
    <property type="match status" value="1"/>
</dbReference>
<dbReference type="FunCoup" id="A0A6M4HEI4">
    <property type="interactions" value="274"/>
</dbReference>
<reference evidence="6 7" key="1">
    <citation type="submission" date="2020-04" db="EMBL/GenBank/DDBJ databases">
        <title>Usitatibacter rugosus gen. nov., sp. nov. and Usitatibacter palustris sp. nov., novel members of Usitatibacteraceae fam. nov. within the order Nitrosomonadales isolated from soil.</title>
        <authorList>
            <person name="Huber K.J."/>
            <person name="Neumann-Schaal M."/>
            <person name="Geppert A."/>
            <person name="Luckner M."/>
            <person name="Wanner G."/>
            <person name="Overmann J."/>
        </authorList>
    </citation>
    <scope>NUCLEOTIDE SEQUENCE [LARGE SCALE GENOMIC DNA]</scope>
    <source>
        <strain evidence="6 7">Swamp67</strain>
    </source>
</reference>
<gene>
    <name evidence="6" type="ORF">DSM104440_03780</name>
</gene>
<dbReference type="InterPro" id="IPR036259">
    <property type="entry name" value="MFS_trans_sf"/>
</dbReference>
<feature type="transmembrane region" description="Helical" evidence="4">
    <location>
        <begin position="82"/>
        <end position="102"/>
    </location>
</feature>
<dbReference type="Gene3D" id="1.20.1250.20">
    <property type="entry name" value="MFS general substrate transporter like domains"/>
    <property type="match status" value="1"/>
</dbReference>
<dbReference type="Proteomes" id="UP000503096">
    <property type="component" value="Chromosome"/>
</dbReference>
<keyword evidence="1 4" id="KW-0812">Transmembrane</keyword>
<proteinExistence type="predicted"/>
<sequence>MSSQASPAEAPGVDSPYAWSRLMVTLALMTIGASGMYIVPVVLPVVQADFGIARADAALPYSMLMLGWGVGGMLAGRLADRFGILVPLVIGAISMGAGYAISAYAPNILVFGLAHGFLIGLFGGSSTFAPLMADTTLWFEKRRGMAVAICASGNYLGGTIWPPVVQYFVETLGWRQTYIGMAIFCGITMFLLALCMRRRPPLIIASRSASGAVMSNERPFGMSQPAALALLMIAGVACCVAMSMPQVHIVAYCGDLGYGAARGAEMLSIMLGFGIVSRLFFGWLCDRIGGLLTLLTGSFLQMVALFLFLPFDGLVPLYVISALFGLFQGGIVPAYAIIVREHFPAAKVGATVGTVIMCTLAGMALGGWMSGKVFDLTGSYQAAFINGILWNWLNLAIAGFLFWRVRGLRLARA</sequence>
<keyword evidence="7" id="KW-1185">Reference proteome</keyword>
<feature type="transmembrane region" description="Helical" evidence="4">
    <location>
        <begin position="382"/>
        <end position="403"/>
    </location>
</feature>
<dbReference type="RefSeq" id="WP_212758142.1">
    <property type="nucleotide sequence ID" value="NZ_CP053073.1"/>
</dbReference>
<protein>
    <submittedName>
        <fullName evidence="6">L-lactate transporter</fullName>
    </submittedName>
</protein>